<evidence type="ECO:0000313" key="3">
    <source>
        <dbReference type="Proteomes" id="UP001164459"/>
    </source>
</evidence>
<reference evidence="2" key="1">
    <citation type="submission" date="2022-11" db="EMBL/GenBank/DDBJ databases">
        <title>Minimal conservation of predation-associated metabolite biosynthetic gene clusters underscores biosynthetic potential of Myxococcota including descriptions for ten novel species: Archangium lansinium sp. nov., Myxococcus landrumus sp. nov., Nannocystis bai.</title>
        <authorList>
            <person name="Ahearne A."/>
            <person name="Stevens C."/>
            <person name="Dowd S."/>
        </authorList>
    </citation>
    <scope>NUCLEOTIDE SEQUENCE</scope>
    <source>
        <strain evidence="2">Fl3</strain>
    </source>
</reference>
<keyword evidence="3" id="KW-1185">Reference proteome</keyword>
<evidence type="ECO:0000313" key="2">
    <source>
        <dbReference type="EMBL" id="WAS98387.1"/>
    </source>
</evidence>
<protein>
    <submittedName>
        <fullName evidence="2">Uncharacterized protein</fullName>
    </submittedName>
</protein>
<evidence type="ECO:0000256" key="1">
    <source>
        <dbReference type="SAM" id="Phobius"/>
    </source>
</evidence>
<keyword evidence="1" id="KW-0812">Transmembrane</keyword>
<feature type="transmembrane region" description="Helical" evidence="1">
    <location>
        <begin position="75"/>
        <end position="95"/>
    </location>
</feature>
<keyword evidence="1" id="KW-1133">Transmembrane helix</keyword>
<keyword evidence="1" id="KW-0472">Membrane</keyword>
<sequence length="167" mass="16822">MPLVATGSALVVLRTRSFERQVGSCALGPTQPLCSESAIVAHARYGAAGAGLIGAGLGLVVAGVTAAIPVPRRVWLVEAIVGGATLTLGAVWLAAESAAYPRGLEDDYAARVGPWFDRRAVAASLLGAGLGLALGAGVGLLPSTRAARRAAWAPTWSPLGVGLLARF</sequence>
<proteinExistence type="predicted"/>
<feature type="transmembrane region" description="Helical" evidence="1">
    <location>
        <begin position="120"/>
        <end position="141"/>
    </location>
</feature>
<dbReference type="RefSeq" id="WP_269040753.1">
    <property type="nucleotide sequence ID" value="NZ_CP114040.1"/>
</dbReference>
<feature type="transmembrane region" description="Helical" evidence="1">
    <location>
        <begin position="45"/>
        <end position="68"/>
    </location>
</feature>
<dbReference type="EMBL" id="CP114040">
    <property type="protein sequence ID" value="WAS98387.1"/>
    <property type="molecule type" value="Genomic_DNA"/>
</dbReference>
<accession>A0ABY7HH20</accession>
<name>A0ABY7HH20_9BACT</name>
<dbReference type="Proteomes" id="UP001164459">
    <property type="component" value="Chromosome"/>
</dbReference>
<organism evidence="2 3">
    <name type="scientific">Nannocystis punicea</name>
    <dbReference type="NCBI Taxonomy" id="2995304"/>
    <lineage>
        <taxon>Bacteria</taxon>
        <taxon>Pseudomonadati</taxon>
        <taxon>Myxococcota</taxon>
        <taxon>Polyangia</taxon>
        <taxon>Nannocystales</taxon>
        <taxon>Nannocystaceae</taxon>
        <taxon>Nannocystis</taxon>
    </lineage>
</organism>
<gene>
    <name evidence="2" type="ORF">O0S08_19775</name>
</gene>